<feature type="region of interest" description="Disordered" evidence="1">
    <location>
        <begin position="502"/>
        <end position="768"/>
    </location>
</feature>
<sequence length="768" mass="81561">MAPRLRHSTAASGGQRRPAHAAHAAPDWGSLRLELLERIFDQLCQLQPLLSVPQVARLRAALAVNRQWWQAARQLRLPAVRCTLFSGELPRLLALAAQGVAVEQLWLQNGCGEVVQQAFEHICEQEDRQACWSQLTSGARLLAGLPARLDVAAVLHSCSSRLRALHLHLSTSMREATVGGEGWQQLTALRELQVTGEPRTELAIDRLPPALVHLTASAGAMSITLPVLLAVPAASLAAEQIFLVENIQGEDGNLDAPTCQLHILLEAVMSAGMPRGHAFKLGAQAIWFRRVGRQEAWLRATDPSLQPTVDLGLGPHHLNQLHRPPPVPKVRVERETGTGRTYQFFPRPPEPEDAELHPLLPQPPAEVQTVFTAVEGSSGWYRTAQYDNLTANQERRRPTWPLELGSSDELREPAMLVSIDSKDPHRFVADTESEDEVDPDSDIPMSQRLTARDTFREMARLPSEYPPGPEPYNPDKHRTVDELVSDADEMLPDDPVGLDEELITGAVGNRPTEGGTAMSVGGPWPGPAGDREQRKAEAEAEATDMKHGAGQKQSSEGGSEVGSSGGAEGEFIVPEGGPAAAKGGRARTTGGVGDKPQPVSGAVAVRGAAKAQAATRAAAAAKSLQQEGGSGLSEGGPGMADRLVAEAAAQRMEGREEAGSEKGPAATGSGGGTGDSSTGGQAHATSRATSAQDVGGASGAAGSVEKEAAAQGKESTGAGEEDEELPGWGGSGTREDRRARRRAMEQMGGGDRPERVGLTLFLDKEQRE</sequence>
<accession>A0A2P6TP76</accession>
<dbReference type="OrthoDB" id="10675017at2759"/>
<evidence type="ECO:0000256" key="1">
    <source>
        <dbReference type="SAM" id="MobiDB-lite"/>
    </source>
</evidence>
<name>A0A2P6TP76_CHLSO</name>
<protein>
    <submittedName>
        <fullName evidence="2">Uncharacterized protein</fullName>
    </submittedName>
</protein>
<feature type="compositionally biased region" description="Low complexity" evidence="1">
    <location>
        <begin position="569"/>
        <end position="589"/>
    </location>
</feature>
<dbReference type="AlphaFoldDB" id="A0A2P6TP76"/>
<feature type="region of interest" description="Disordered" evidence="1">
    <location>
        <begin position="1"/>
        <end position="22"/>
    </location>
</feature>
<organism evidence="2 3">
    <name type="scientific">Chlorella sorokiniana</name>
    <name type="common">Freshwater green alga</name>
    <dbReference type="NCBI Taxonomy" id="3076"/>
    <lineage>
        <taxon>Eukaryota</taxon>
        <taxon>Viridiplantae</taxon>
        <taxon>Chlorophyta</taxon>
        <taxon>core chlorophytes</taxon>
        <taxon>Trebouxiophyceae</taxon>
        <taxon>Chlorellales</taxon>
        <taxon>Chlorellaceae</taxon>
        <taxon>Chlorella clade</taxon>
        <taxon>Chlorella</taxon>
    </lineage>
</organism>
<proteinExistence type="predicted"/>
<dbReference type="Proteomes" id="UP000239899">
    <property type="component" value="Unassembled WGS sequence"/>
</dbReference>
<evidence type="ECO:0000313" key="2">
    <source>
        <dbReference type="EMBL" id="PRW51134.1"/>
    </source>
</evidence>
<gene>
    <name evidence="2" type="ORF">C2E21_5620</name>
</gene>
<feature type="compositionally biased region" description="Gly residues" evidence="1">
    <location>
        <begin position="628"/>
        <end position="638"/>
    </location>
</feature>
<feature type="compositionally biased region" description="Basic and acidic residues" evidence="1">
    <location>
        <begin position="733"/>
        <end position="744"/>
    </location>
</feature>
<dbReference type="EMBL" id="LHPG02000010">
    <property type="protein sequence ID" value="PRW51134.1"/>
    <property type="molecule type" value="Genomic_DNA"/>
</dbReference>
<reference evidence="2 3" key="1">
    <citation type="journal article" date="2018" name="Plant J.">
        <title>Genome sequences of Chlorella sorokiniana UTEX 1602 and Micractinium conductrix SAG 241.80: implications to maltose excretion by a green alga.</title>
        <authorList>
            <person name="Arriola M.B."/>
            <person name="Velmurugan N."/>
            <person name="Zhang Y."/>
            <person name="Plunkett M.H."/>
            <person name="Hondzo H."/>
            <person name="Barney B.M."/>
        </authorList>
    </citation>
    <scope>NUCLEOTIDE SEQUENCE [LARGE SCALE GENOMIC DNA]</scope>
    <source>
        <strain evidence="3">UTEX 1602</strain>
    </source>
</reference>
<comment type="caution">
    <text evidence="2">The sequence shown here is derived from an EMBL/GenBank/DDBJ whole genome shotgun (WGS) entry which is preliminary data.</text>
</comment>
<feature type="compositionally biased region" description="Basic and acidic residues" evidence="1">
    <location>
        <begin position="529"/>
        <end position="547"/>
    </location>
</feature>
<feature type="compositionally biased region" description="Gly residues" evidence="1">
    <location>
        <begin position="559"/>
        <end position="568"/>
    </location>
</feature>
<evidence type="ECO:0000313" key="3">
    <source>
        <dbReference type="Proteomes" id="UP000239899"/>
    </source>
</evidence>
<feature type="compositionally biased region" description="Low complexity" evidence="1">
    <location>
        <begin position="601"/>
        <end position="627"/>
    </location>
</feature>
<keyword evidence="3" id="KW-1185">Reference proteome</keyword>
<feature type="compositionally biased region" description="Polar residues" evidence="1">
    <location>
        <begin position="683"/>
        <end position="692"/>
    </location>
</feature>
<feature type="compositionally biased region" description="Low complexity" evidence="1">
    <location>
        <begin position="548"/>
        <end position="558"/>
    </location>
</feature>